<protein>
    <recommendedName>
        <fullName evidence="3">DUF4238 domain-containing protein</fullName>
    </recommendedName>
</protein>
<gene>
    <name evidence="1" type="ORF">AYJ54_01150</name>
</gene>
<dbReference type="STRING" id="1505087.AYJ54_01150"/>
<keyword evidence="2" id="KW-1185">Reference proteome</keyword>
<dbReference type="AlphaFoldDB" id="A0A176YFZ0"/>
<dbReference type="Pfam" id="PF14022">
    <property type="entry name" value="DUF4238"/>
    <property type="match status" value="1"/>
</dbReference>
<evidence type="ECO:0000313" key="2">
    <source>
        <dbReference type="Proteomes" id="UP000076959"/>
    </source>
</evidence>
<dbReference type="OrthoDB" id="7593563at2"/>
<organism evidence="1 2">
    <name type="scientific">Bradyrhizobium centrolobii</name>
    <dbReference type="NCBI Taxonomy" id="1505087"/>
    <lineage>
        <taxon>Bacteria</taxon>
        <taxon>Pseudomonadati</taxon>
        <taxon>Pseudomonadota</taxon>
        <taxon>Alphaproteobacteria</taxon>
        <taxon>Hyphomicrobiales</taxon>
        <taxon>Nitrobacteraceae</taxon>
        <taxon>Bradyrhizobium</taxon>
    </lineage>
</organism>
<sequence length="315" mass="35533">MALDHYISQVHLRNFYSPKIDRLYAMRKSDLKTFEPRSQDVCRIDEGNTNPYLTESRAIEIFLKSVEPNYNRPVELVRKNGCDQMAVVAIAGFAAYVLACSPASMRFSSDPLRASVQTTADILESQGKIDAPPPSLGYKSFSEMMSKGAVAIDIDPMFPQALAVQSILSWLSIFGNSRWDILLNEHADTPFFTSDFPIGFEQGQDPRTVNKVVPLTPAVAVRILPDASLSGAPHDFSFAKLRTRICRPARSEVVALNRLLVRCAENTVFFRDDLPWVYKFVKDNRNYRVEGKTERINTGNGYFHLSTQRVAQIER</sequence>
<dbReference type="InterPro" id="IPR025332">
    <property type="entry name" value="DUF4238"/>
</dbReference>
<proteinExistence type="predicted"/>
<comment type="caution">
    <text evidence="1">The sequence shown here is derived from an EMBL/GenBank/DDBJ whole genome shotgun (WGS) entry which is preliminary data.</text>
</comment>
<dbReference type="EMBL" id="LUUB01000079">
    <property type="protein sequence ID" value="OAF05541.1"/>
    <property type="molecule type" value="Genomic_DNA"/>
</dbReference>
<evidence type="ECO:0000313" key="1">
    <source>
        <dbReference type="EMBL" id="OAF05541.1"/>
    </source>
</evidence>
<name>A0A176YFZ0_9BRAD</name>
<accession>A0A176YFZ0</accession>
<evidence type="ECO:0008006" key="3">
    <source>
        <dbReference type="Google" id="ProtNLM"/>
    </source>
</evidence>
<reference evidence="1 2" key="1">
    <citation type="submission" date="2016-03" db="EMBL/GenBank/DDBJ databases">
        <title>Draft Genome Sequence of the Strain BR 10245 (Bradyrhizobium sp.) isolated from nodules of Centrolobium paraense.</title>
        <authorList>
            <person name="Simoes-Araujo J.L.Sr."/>
            <person name="Barauna A.C."/>
            <person name="Silva K."/>
            <person name="Zilli J.E."/>
        </authorList>
    </citation>
    <scope>NUCLEOTIDE SEQUENCE [LARGE SCALE GENOMIC DNA]</scope>
    <source>
        <strain evidence="1 2">BR 10245</strain>
    </source>
</reference>
<dbReference type="Proteomes" id="UP000076959">
    <property type="component" value="Unassembled WGS sequence"/>
</dbReference>
<dbReference type="RefSeq" id="WP_063703696.1">
    <property type="nucleotide sequence ID" value="NZ_LUUB01000079.1"/>
</dbReference>